<sequence>MIDDKKLNEMMQLEGKKKDPQAQEKFNEWYSSLNDDEKAEFEAYKKKQLKLGCGIVLVIVLLLGIYGVFFYEPKEPPKPAATQTQQQAETKAAEPAKPALTGEEADKAEITEIAKKVTTHADYRDITITKIVDADRYNI</sequence>
<evidence type="ECO:0000313" key="3">
    <source>
        <dbReference type="EMBL" id="SFB16436.1"/>
    </source>
</evidence>
<accession>A0A1I0YUB3</accession>
<dbReference type="Proteomes" id="UP000183843">
    <property type="component" value="Unassembled WGS sequence"/>
</dbReference>
<name>A0A1I0YUB3_SELRU</name>
<dbReference type="RefSeq" id="WP_143555611.1">
    <property type="nucleotide sequence ID" value="NZ_FOJX01000021.1"/>
</dbReference>
<organism evidence="3 4">
    <name type="scientific">Selenomonas ruminantium</name>
    <dbReference type="NCBI Taxonomy" id="971"/>
    <lineage>
        <taxon>Bacteria</taxon>
        <taxon>Bacillati</taxon>
        <taxon>Bacillota</taxon>
        <taxon>Negativicutes</taxon>
        <taxon>Selenomonadales</taxon>
        <taxon>Selenomonadaceae</taxon>
        <taxon>Selenomonas</taxon>
    </lineage>
</organism>
<protein>
    <submittedName>
        <fullName evidence="3">Uncharacterized protein</fullName>
    </submittedName>
</protein>
<reference evidence="3 4" key="1">
    <citation type="submission" date="2016-10" db="EMBL/GenBank/DDBJ databases">
        <authorList>
            <person name="de Groot N.N."/>
        </authorList>
    </citation>
    <scope>NUCLEOTIDE SEQUENCE [LARGE SCALE GENOMIC DNA]</scope>
    <source>
        <strain evidence="3 4">L14</strain>
    </source>
</reference>
<feature type="region of interest" description="Disordered" evidence="1">
    <location>
        <begin position="76"/>
        <end position="105"/>
    </location>
</feature>
<keyword evidence="2" id="KW-0812">Transmembrane</keyword>
<feature type="non-terminal residue" evidence="3">
    <location>
        <position position="139"/>
    </location>
</feature>
<dbReference type="EMBL" id="FOJX01000021">
    <property type="protein sequence ID" value="SFB16436.1"/>
    <property type="molecule type" value="Genomic_DNA"/>
</dbReference>
<gene>
    <name evidence="3" type="ORF">SAMN05216587_1211</name>
</gene>
<keyword evidence="2" id="KW-1133">Transmembrane helix</keyword>
<feature type="compositionally biased region" description="Low complexity" evidence="1">
    <location>
        <begin position="80"/>
        <end position="99"/>
    </location>
</feature>
<evidence type="ECO:0000256" key="1">
    <source>
        <dbReference type="SAM" id="MobiDB-lite"/>
    </source>
</evidence>
<evidence type="ECO:0000256" key="2">
    <source>
        <dbReference type="SAM" id="Phobius"/>
    </source>
</evidence>
<evidence type="ECO:0000313" key="4">
    <source>
        <dbReference type="Proteomes" id="UP000183843"/>
    </source>
</evidence>
<proteinExistence type="predicted"/>
<keyword evidence="2" id="KW-0472">Membrane</keyword>
<feature type="transmembrane region" description="Helical" evidence="2">
    <location>
        <begin position="51"/>
        <end position="71"/>
    </location>
</feature>
<dbReference type="AlphaFoldDB" id="A0A1I0YUB3"/>